<dbReference type="EMBL" id="KZ293442">
    <property type="protein sequence ID" value="PBK66189.1"/>
    <property type="molecule type" value="Genomic_DNA"/>
</dbReference>
<dbReference type="AlphaFoldDB" id="A0A2H3B5L2"/>
<name>A0A2H3B5L2_9AGAR</name>
<gene>
    <name evidence="2" type="ORF">ARMSODRAFT_1021781</name>
</gene>
<sequence length="85" mass="9868">MPNDADLAEPSARPQTWHDFLEDPDPVIAAMVQEMKDTPTRIHASRKYYLQHMDELQLKAHARVHAYGNMFSQFDEEQSIVKEKA</sequence>
<keyword evidence="3" id="KW-1185">Reference proteome</keyword>
<dbReference type="Proteomes" id="UP000218334">
    <property type="component" value="Unassembled WGS sequence"/>
</dbReference>
<evidence type="ECO:0000313" key="3">
    <source>
        <dbReference type="Proteomes" id="UP000218334"/>
    </source>
</evidence>
<reference evidence="3" key="1">
    <citation type="journal article" date="2017" name="Nat. Ecol. Evol.">
        <title>Genome expansion and lineage-specific genetic innovations in the forest pathogenic fungi Armillaria.</title>
        <authorList>
            <person name="Sipos G."/>
            <person name="Prasanna A.N."/>
            <person name="Walter M.C."/>
            <person name="O'Connor E."/>
            <person name="Balint B."/>
            <person name="Krizsan K."/>
            <person name="Kiss B."/>
            <person name="Hess J."/>
            <person name="Varga T."/>
            <person name="Slot J."/>
            <person name="Riley R."/>
            <person name="Boka B."/>
            <person name="Rigling D."/>
            <person name="Barry K."/>
            <person name="Lee J."/>
            <person name="Mihaltcheva S."/>
            <person name="LaButti K."/>
            <person name="Lipzen A."/>
            <person name="Waldron R."/>
            <person name="Moloney N.M."/>
            <person name="Sperisen C."/>
            <person name="Kredics L."/>
            <person name="Vagvoelgyi C."/>
            <person name="Patrignani A."/>
            <person name="Fitzpatrick D."/>
            <person name="Nagy I."/>
            <person name="Doyle S."/>
            <person name="Anderson J.B."/>
            <person name="Grigoriev I.V."/>
            <person name="Gueldener U."/>
            <person name="Muensterkoetter M."/>
            <person name="Nagy L.G."/>
        </authorList>
    </citation>
    <scope>NUCLEOTIDE SEQUENCE [LARGE SCALE GENOMIC DNA]</scope>
    <source>
        <strain evidence="3">28-4</strain>
    </source>
</reference>
<feature type="region of interest" description="Disordered" evidence="1">
    <location>
        <begin position="1"/>
        <end position="20"/>
    </location>
</feature>
<organism evidence="2 3">
    <name type="scientific">Armillaria solidipes</name>
    <dbReference type="NCBI Taxonomy" id="1076256"/>
    <lineage>
        <taxon>Eukaryota</taxon>
        <taxon>Fungi</taxon>
        <taxon>Dikarya</taxon>
        <taxon>Basidiomycota</taxon>
        <taxon>Agaricomycotina</taxon>
        <taxon>Agaricomycetes</taxon>
        <taxon>Agaricomycetidae</taxon>
        <taxon>Agaricales</taxon>
        <taxon>Marasmiineae</taxon>
        <taxon>Physalacriaceae</taxon>
        <taxon>Armillaria</taxon>
    </lineage>
</organism>
<protein>
    <submittedName>
        <fullName evidence="2">Uncharacterized protein</fullName>
    </submittedName>
</protein>
<accession>A0A2H3B5L2</accession>
<evidence type="ECO:0000256" key="1">
    <source>
        <dbReference type="SAM" id="MobiDB-lite"/>
    </source>
</evidence>
<evidence type="ECO:0000313" key="2">
    <source>
        <dbReference type="EMBL" id="PBK66189.1"/>
    </source>
</evidence>
<proteinExistence type="predicted"/>